<dbReference type="EMBL" id="CP066308">
    <property type="protein sequence ID" value="QQE75592.1"/>
    <property type="molecule type" value="Genomic_DNA"/>
</dbReference>
<dbReference type="InterPro" id="IPR029016">
    <property type="entry name" value="GAF-like_dom_sf"/>
</dbReference>
<dbReference type="Proteomes" id="UP000595847">
    <property type="component" value="Chromosome"/>
</dbReference>
<dbReference type="GO" id="GO:0045892">
    <property type="term" value="P:negative regulation of DNA-templated transcription"/>
    <property type="evidence" value="ECO:0007669"/>
    <property type="project" value="UniProtKB-UniRule"/>
</dbReference>
<comment type="subcellular location">
    <subcellularLocation>
        <location evidence="7">Cytoplasm</location>
    </subcellularLocation>
</comment>
<accession>A0A7T5EN22</accession>
<comment type="similarity">
    <text evidence="7">Belongs to the CodY family.</text>
</comment>
<feature type="domain" description="Global transcriptional regulator CodY C-terminal" evidence="9">
    <location>
        <begin position="199"/>
        <end position="257"/>
    </location>
</feature>
<keyword evidence="1 7" id="KW-0963">Cytoplasm</keyword>
<reference evidence="11" key="2">
    <citation type="submission" date="2021-04" db="EMBL/GenBank/DDBJ databases">
        <title>Brevibacillus composti FJAT-54423, complete genome.</title>
        <authorList>
            <person name="Tang R."/>
        </authorList>
    </citation>
    <scope>NUCLEOTIDE SEQUENCE</scope>
    <source>
        <strain evidence="11">FJAT-54424</strain>
    </source>
</reference>
<proteinExistence type="inferred from homology"/>
<dbReference type="SUPFAM" id="SSF46785">
    <property type="entry name" value="Winged helix' DNA-binding domain"/>
    <property type="match status" value="1"/>
</dbReference>
<evidence type="ECO:0000256" key="5">
    <source>
        <dbReference type="ARBA" id="ARBA00023163"/>
    </source>
</evidence>
<dbReference type="InterPro" id="IPR010312">
    <property type="entry name" value="Transc_reg_CodY_N"/>
</dbReference>
<dbReference type="EMBL" id="CP073708">
    <property type="protein sequence ID" value="QUO42618.1"/>
    <property type="molecule type" value="Genomic_DNA"/>
</dbReference>
<dbReference type="AlphaFoldDB" id="A0A7T5EN22"/>
<comment type="function">
    <text evidence="7">DNA-binding global transcriptional regulator which is involved in the adaptive response to starvation and acts by directly or indirectly controlling the expression of numerous genes in response to nutrient availability. During rapid exponential growth, CodY is highly active and represses genes whose products allow adaptation to nutrient depletion.</text>
</comment>
<evidence type="ECO:0000256" key="7">
    <source>
        <dbReference type="HAMAP-Rule" id="MF_00621"/>
    </source>
</evidence>
<evidence type="ECO:0000256" key="6">
    <source>
        <dbReference type="ARBA" id="ARBA00034538"/>
    </source>
</evidence>
<dbReference type="KEGG" id="bcop:JD108_06720"/>
<keyword evidence="13" id="KW-1185">Reference proteome</keyword>
<keyword evidence="3 7" id="KW-0805">Transcription regulation</keyword>
<dbReference type="InterPro" id="IPR014154">
    <property type="entry name" value="CodY"/>
</dbReference>
<evidence type="ECO:0000256" key="1">
    <source>
        <dbReference type="ARBA" id="ARBA00022490"/>
    </source>
</evidence>
<evidence type="ECO:0000256" key="4">
    <source>
        <dbReference type="ARBA" id="ARBA00023125"/>
    </source>
</evidence>
<organism evidence="10 12">
    <name type="scientific">Brevibacillus composti</name>
    <dbReference type="NCBI Taxonomy" id="2796470"/>
    <lineage>
        <taxon>Bacteria</taxon>
        <taxon>Bacillati</taxon>
        <taxon>Bacillota</taxon>
        <taxon>Bacilli</taxon>
        <taxon>Bacillales</taxon>
        <taxon>Paenibacillaceae</taxon>
        <taxon>Brevibacillus</taxon>
    </lineage>
</organism>
<dbReference type="NCBIfam" id="NF003170">
    <property type="entry name" value="PRK04158.1"/>
    <property type="match status" value="1"/>
</dbReference>
<dbReference type="PIRSF" id="PIRSF011572">
    <property type="entry name" value="GTP_sensing_CodY"/>
    <property type="match status" value="1"/>
</dbReference>
<name>A0A7T5EN22_9BACL</name>
<feature type="domain" description="Global transcriptional regulator CodY N-terminal" evidence="8">
    <location>
        <begin position="2"/>
        <end position="179"/>
    </location>
</feature>
<dbReference type="GO" id="GO:0003700">
    <property type="term" value="F:DNA-binding transcription factor activity"/>
    <property type="evidence" value="ECO:0007669"/>
    <property type="project" value="InterPro"/>
</dbReference>
<evidence type="ECO:0000259" key="8">
    <source>
        <dbReference type="Pfam" id="PF06018"/>
    </source>
</evidence>
<feature type="region of interest" description="GAF domain" evidence="7">
    <location>
        <begin position="1"/>
        <end position="156"/>
    </location>
</feature>
<dbReference type="InterPro" id="IPR013198">
    <property type="entry name" value="GTP_trans_reg_CodY_C"/>
</dbReference>
<evidence type="ECO:0000256" key="2">
    <source>
        <dbReference type="ARBA" id="ARBA00022491"/>
    </source>
</evidence>
<evidence type="ECO:0000256" key="3">
    <source>
        <dbReference type="ARBA" id="ARBA00023015"/>
    </source>
</evidence>
<dbReference type="Pfam" id="PF06018">
    <property type="entry name" value="CodY"/>
    <property type="match status" value="1"/>
</dbReference>
<reference evidence="10 12" key="1">
    <citation type="submission" date="2020-12" db="EMBL/GenBank/DDBJ databases">
        <title>strain FJAT-54423T represents a novel species of the genus Brevibacillus.</title>
        <authorList>
            <person name="Tang R."/>
        </authorList>
    </citation>
    <scope>NUCLEOTIDE SEQUENCE [LARGE SCALE GENOMIC DNA]</scope>
    <source>
        <strain evidence="10 12">FJAT-54423</strain>
    </source>
</reference>
<dbReference type="InterPro" id="IPR036388">
    <property type="entry name" value="WH-like_DNA-bd_sf"/>
</dbReference>
<protein>
    <recommendedName>
        <fullName evidence="6 7">Global transcriptional regulator CodY</fullName>
    </recommendedName>
</protein>
<dbReference type="Pfam" id="PF08222">
    <property type="entry name" value="HTH_CodY"/>
    <property type="match status" value="1"/>
</dbReference>
<keyword evidence="5 7" id="KW-0804">Transcription</keyword>
<evidence type="ECO:0000313" key="12">
    <source>
        <dbReference type="Proteomes" id="UP000595847"/>
    </source>
</evidence>
<dbReference type="GO" id="GO:0005737">
    <property type="term" value="C:cytoplasm"/>
    <property type="evidence" value="ECO:0007669"/>
    <property type="project" value="UniProtKB-SubCell"/>
</dbReference>
<dbReference type="Gene3D" id="3.30.450.40">
    <property type="match status" value="1"/>
</dbReference>
<evidence type="ECO:0000259" key="9">
    <source>
        <dbReference type="Pfam" id="PF08222"/>
    </source>
</evidence>
<dbReference type="Proteomes" id="UP000677234">
    <property type="component" value="Chromosome"/>
</dbReference>
<evidence type="ECO:0000313" key="10">
    <source>
        <dbReference type="EMBL" id="QQE75592.1"/>
    </source>
</evidence>
<dbReference type="InterPro" id="IPR036390">
    <property type="entry name" value="WH_DNA-bd_sf"/>
</dbReference>
<keyword evidence="2 7" id="KW-0678">Repressor</keyword>
<sequence>MNLLEKTRRINVMLQKTMGGSGVGYHDLARLLADVIGANVYIVTADGSILGNGVREEYGIGTGPDGNPGGMLPSGYNQKLLEVNQSLANEVAHSPYSMVPEELLPLFPQMMTTIVPINAGGSRLGTLVLLRAYGNFETEDLILAEIGATVIGMKIVRQRTEQIENEVRDKTFAKIALSSLSYSEQIAIEKIMEQLDAKEGLLVASQLADQAGLTRSVIVNALRKLASAGVLESRSLGMKGTYIKVLNDKFPSELAKWKTS</sequence>
<dbReference type="RefSeq" id="WP_198829113.1">
    <property type="nucleotide sequence ID" value="NZ_CP066308.1"/>
</dbReference>
<gene>
    <name evidence="7 10" type="primary">codY</name>
    <name evidence="10" type="ORF">JD108_06720</name>
    <name evidence="11" type="ORF">KDJ56_06400</name>
</gene>
<feature type="DNA-binding region" description="H-T-H motif" evidence="7">
    <location>
        <begin position="204"/>
        <end position="223"/>
    </location>
</feature>
<dbReference type="NCBIfam" id="TIGR02787">
    <property type="entry name" value="codY_Gpos"/>
    <property type="match status" value="1"/>
</dbReference>
<dbReference type="PANTHER" id="PTHR40062">
    <property type="entry name" value="GTP-SENSING TRANSCRIPTIONAL PLEIOTROPIC REPRESSOR CODY"/>
    <property type="match status" value="1"/>
</dbReference>
<dbReference type="HAMAP" id="MF_00621">
    <property type="entry name" value="HTH_type_CodY"/>
    <property type="match status" value="1"/>
</dbReference>
<dbReference type="GO" id="GO:0003677">
    <property type="term" value="F:DNA binding"/>
    <property type="evidence" value="ECO:0007669"/>
    <property type="project" value="UniProtKB-UniRule"/>
</dbReference>
<evidence type="ECO:0000313" key="13">
    <source>
        <dbReference type="Proteomes" id="UP000677234"/>
    </source>
</evidence>
<dbReference type="Gene3D" id="1.10.10.10">
    <property type="entry name" value="Winged helix-like DNA-binding domain superfamily/Winged helix DNA-binding domain"/>
    <property type="match status" value="1"/>
</dbReference>
<evidence type="ECO:0000313" key="11">
    <source>
        <dbReference type="EMBL" id="QUO42618.1"/>
    </source>
</evidence>
<keyword evidence="4 7" id="KW-0238">DNA-binding</keyword>
<dbReference type="GO" id="GO:0005525">
    <property type="term" value="F:GTP binding"/>
    <property type="evidence" value="ECO:0007669"/>
    <property type="project" value="InterPro"/>
</dbReference>
<dbReference type="PANTHER" id="PTHR40062:SF1">
    <property type="entry name" value="GLOBAL TRANSCRIPTIONAL REGULATOR CODY"/>
    <property type="match status" value="1"/>
</dbReference>